<sequence>MRDNGGVNWDPNFVPALPSILLSFVWLFVLCYTLPERSAWWRLFRLSSFPLLYTTLVHISFNYDYTLGNPLRDLAMPTITWTVLCKAVEVCIIYSRGGPKTIRPFLPNAEHPVTAMVESDYSKYEWKEVDFAPLCSTERLIYAVDVIGMRRVGTSGVLPQQGRSLEWSKQALNKWAQYLKTRQCAPSEVPVHGPIRRFGQLEFPPIVSLLQFGFLYAGMRWLYALAAPSDPTVCLLGLFVPESFVPHDWLRKLPLAKPCKLASGIPNSVFALPVATRLAMTCVFGAAVCFAAGIGESIGFPLLKRLHPPTGFLSAFDRPLTAPSISRLWARSWHGMSQRDYIHLSSLCPGSENRILYVVYAFMWSGIQHSWMFARLQDPPPTGYDPVTMLRSMFDPGMLTFFLCQAGGILLERAALDAVPVKLKQQHPRAISSLRQLWKVVVLLVPGPAFVDSVLKRDLMTKETLDAFTLSALVKMLQGKRY</sequence>
<dbReference type="InterPro" id="IPR032805">
    <property type="entry name" value="Wax_synthase_dom"/>
</dbReference>
<comment type="subcellular location">
    <subcellularLocation>
        <location evidence="1">Membrane</location>
        <topology evidence="1">Multi-pass membrane protein</topology>
    </subcellularLocation>
</comment>
<dbReference type="EMBL" id="KZ819188">
    <property type="protein sequence ID" value="PWZ03127.1"/>
    <property type="molecule type" value="Genomic_DNA"/>
</dbReference>
<comment type="pathway">
    <text evidence="2">Secondary metabolite biosynthesis.</text>
</comment>
<evidence type="ECO:0000313" key="10">
    <source>
        <dbReference type="EMBL" id="PWZ03127.1"/>
    </source>
</evidence>
<name>A0A317XXW7_9BASI</name>
<evidence type="ECO:0000256" key="3">
    <source>
        <dbReference type="ARBA" id="ARBA00007282"/>
    </source>
</evidence>
<accession>A0A317XXW7</accession>
<evidence type="ECO:0000256" key="6">
    <source>
        <dbReference type="ARBA" id="ARBA00022989"/>
    </source>
</evidence>
<dbReference type="Pfam" id="PF13813">
    <property type="entry name" value="MBOAT_2"/>
    <property type="match status" value="1"/>
</dbReference>
<feature type="domain" description="Wax synthase" evidence="9">
    <location>
        <begin position="315"/>
        <end position="379"/>
    </location>
</feature>
<reference evidence="10 11" key="1">
    <citation type="journal article" date="2018" name="Mol. Biol. Evol.">
        <title>Broad Genomic Sampling Reveals a Smut Pathogenic Ancestry of the Fungal Clade Ustilaginomycotina.</title>
        <authorList>
            <person name="Kijpornyongpan T."/>
            <person name="Mondo S.J."/>
            <person name="Barry K."/>
            <person name="Sandor L."/>
            <person name="Lee J."/>
            <person name="Lipzen A."/>
            <person name="Pangilinan J."/>
            <person name="LaButti K."/>
            <person name="Hainaut M."/>
            <person name="Henrissat B."/>
            <person name="Grigoriev I.V."/>
            <person name="Spatafora J.W."/>
            <person name="Aime M.C."/>
        </authorList>
    </citation>
    <scope>NUCLEOTIDE SEQUENCE [LARGE SCALE GENOMIC DNA]</scope>
    <source>
        <strain evidence="10 11">MCA 3645</strain>
    </source>
</reference>
<dbReference type="InParanoid" id="A0A317XXW7"/>
<dbReference type="GO" id="GO:0008374">
    <property type="term" value="F:O-acyltransferase activity"/>
    <property type="evidence" value="ECO:0007669"/>
    <property type="project" value="InterPro"/>
</dbReference>
<keyword evidence="7 8" id="KW-0472">Membrane</keyword>
<evidence type="ECO:0000256" key="1">
    <source>
        <dbReference type="ARBA" id="ARBA00004141"/>
    </source>
</evidence>
<evidence type="ECO:0000256" key="7">
    <source>
        <dbReference type="ARBA" id="ARBA00023136"/>
    </source>
</evidence>
<evidence type="ECO:0000259" key="9">
    <source>
        <dbReference type="Pfam" id="PF13813"/>
    </source>
</evidence>
<keyword evidence="6 8" id="KW-1133">Transmembrane helix</keyword>
<organism evidence="10 11">
    <name type="scientific">Testicularia cyperi</name>
    <dbReference type="NCBI Taxonomy" id="1882483"/>
    <lineage>
        <taxon>Eukaryota</taxon>
        <taxon>Fungi</taxon>
        <taxon>Dikarya</taxon>
        <taxon>Basidiomycota</taxon>
        <taxon>Ustilaginomycotina</taxon>
        <taxon>Ustilaginomycetes</taxon>
        <taxon>Ustilaginales</taxon>
        <taxon>Anthracoideaceae</taxon>
        <taxon>Testicularia</taxon>
    </lineage>
</organism>
<dbReference type="GO" id="GO:0006629">
    <property type="term" value="P:lipid metabolic process"/>
    <property type="evidence" value="ECO:0007669"/>
    <property type="project" value="InterPro"/>
</dbReference>
<keyword evidence="4" id="KW-0808">Transferase</keyword>
<keyword evidence="11" id="KW-1185">Reference proteome</keyword>
<comment type="similarity">
    <text evidence="3">Belongs to the wax synthase family.</text>
</comment>
<evidence type="ECO:0000313" key="11">
    <source>
        <dbReference type="Proteomes" id="UP000246740"/>
    </source>
</evidence>
<dbReference type="AlphaFoldDB" id="A0A317XXW7"/>
<dbReference type="STRING" id="1882483.A0A317XXW7"/>
<evidence type="ECO:0000256" key="8">
    <source>
        <dbReference type="SAM" id="Phobius"/>
    </source>
</evidence>
<gene>
    <name evidence="10" type="ORF">BCV70DRAFT_209542</name>
</gene>
<dbReference type="PANTHER" id="PTHR31595">
    <property type="entry name" value="LONG-CHAIN-ALCOHOL O-FATTY-ACYLTRANSFERASE 3-RELATED"/>
    <property type="match status" value="1"/>
</dbReference>
<evidence type="ECO:0000256" key="2">
    <source>
        <dbReference type="ARBA" id="ARBA00005179"/>
    </source>
</evidence>
<dbReference type="PANTHER" id="PTHR31595:SF57">
    <property type="entry name" value="OS04G0481900 PROTEIN"/>
    <property type="match status" value="1"/>
</dbReference>
<feature type="transmembrane region" description="Helical" evidence="8">
    <location>
        <begin position="12"/>
        <end position="31"/>
    </location>
</feature>
<keyword evidence="5 8" id="KW-0812">Transmembrane</keyword>
<evidence type="ECO:0000256" key="4">
    <source>
        <dbReference type="ARBA" id="ARBA00022679"/>
    </source>
</evidence>
<proteinExistence type="inferred from homology"/>
<protein>
    <recommendedName>
        <fullName evidence="9">Wax synthase domain-containing protein</fullName>
    </recommendedName>
</protein>
<dbReference type="Proteomes" id="UP000246740">
    <property type="component" value="Unassembled WGS sequence"/>
</dbReference>
<evidence type="ECO:0000256" key="5">
    <source>
        <dbReference type="ARBA" id="ARBA00022692"/>
    </source>
</evidence>
<dbReference type="InterPro" id="IPR044851">
    <property type="entry name" value="Wax_synthase"/>
</dbReference>
<dbReference type="OrthoDB" id="1077582at2759"/>